<reference evidence="2" key="1">
    <citation type="submission" date="2018-09" db="EMBL/GenBank/DDBJ databases">
        <authorList>
            <person name="Ashton P.M."/>
            <person name="Dallman T."/>
            <person name="Nair S."/>
            <person name="De Pinna E."/>
            <person name="Peters T."/>
            <person name="Grant K."/>
        </authorList>
    </citation>
    <scope>NUCLEOTIDE SEQUENCE [LARGE SCALE GENOMIC DNA]</scope>
    <source>
        <strain evidence="2">598938</strain>
    </source>
</reference>
<dbReference type="EMBL" id="RVVJ01000017">
    <property type="protein sequence ID" value="MML54623.1"/>
    <property type="molecule type" value="Genomic_DNA"/>
</dbReference>
<comment type="caution">
    <text evidence="2">The sequence shown here is derived from an EMBL/GenBank/DDBJ whole genome shotgun (WGS) entry which is preliminary data.</text>
</comment>
<feature type="transmembrane region" description="Helical" evidence="1">
    <location>
        <begin position="6"/>
        <end position="25"/>
    </location>
</feature>
<proteinExistence type="predicted"/>
<keyword evidence="1" id="KW-1133">Transmembrane helix</keyword>
<name>A0A3R1AAW3_SALET</name>
<sequence>MNIGGTGIASFVSLMLCILIAFMFMQAEDAAQRRLAREAATLPDVRVIGKITESEPVNDNTVRLRLDDGTTLTLETRDSIPASVTAVLRRTDETSRDQKDWLCLKALSTTNTKCYRLPGDLF</sequence>
<dbReference type="Proteomes" id="UP000885348">
    <property type="component" value="Unassembled WGS sequence"/>
</dbReference>
<keyword evidence="1" id="KW-0472">Membrane</keyword>
<evidence type="ECO:0000256" key="1">
    <source>
        <dbReference type="SAM" id="Phobius"/>
    </source>
</evidence>
<protein>
    <submittedName>
        <fullName evidence="2">Uncharacterized protein</fullName>
    </submittedName>
</protein>
<accession>A0A3R1AAW3</accession>
<keyword evidence="1" id="KW-0812">Transmembrane</keyword>
<organism evidence="2">
    <name type="scientific">Salmonella enterica I</name>
    <dbReference type="NCBI Taxonomy" id="59201"/>
    <lineage>
        <taxon>Bacteria</taxon>
        <taxon>Pseudomonadati</taxon>
        <taxon>Pseudomonadota</taxon>
        <taxon>Gammaproteobacteria</taxon>
        <taxon>Enterobacterales</taxon>
        <taxon>Enterobacteriaceae</taxon>
        <taxon>Salmonella</taxon>
    </lineage>
</organism>
<dbReference type="AlphaFoldDB" id="A0A3R1AAW3"/>
<gene>
    <name evidence="2" type="ORF">D7N80_15115</name>
</gene>
<evidence type="ECO:0000313" key="2">
    <source>
        <dbReference type="EMBL" id="MML54623.1"/>
    </source>
</evidence>